<protein>
    <submittedName>
        <fullName evidence="1">Uncharacterized protein</fullName>
    </submittedName>
</protein>
<evidence type="ECO:0000313" key="1">
    <source>
        <dbReference type="EMBL" id="KAG5605929.1"/>
    </source>
</evidence>
<dbReference type="AlphaFoldDB" id="A0A9J5YZ55"/>
<reference evidence="1 2" key="1">
    <citation type="submission" date="2020-09" db="EMBL/GenBank/DDBJ databases">
        <title>De no assembly of potato wild relative species, Solanum commersonii.</title>
        <authorList>
            <person name="Cho K."/>
        </authorList>
    </citation>
    <scope>NUCLEOTIDE SEQUENCE [LARGE SCALE GENOMIC DNA]</scope>
    <source>
        <strain evidence="1">LZ3.2</strain>
        <tissue evidence="1">Leaf</tissue>
    </source>
</reference>
<evidence type="ECO:0000313" key="2">
    <source>
        <dbReference type="Proteomes" id="UP000824120"/>
    </source>
</evidence>
<comment type="caution">
    <text evidence="1">The sequence shown here is derived from an EMBL/GenBank/DDBJ whole genome shotgun (WGS) entry which is preliminary data.</text>
</comment>
<name>A0A9J5YZ55_SOLCO</name>
<dbReference type="EMBL" id="JACXVP010000005">
    <property type="protein sequence ID" value="KAG5605929.1"/>
    <property type="molecule type" value="Genomic_DNA"/>
</dbReference>
<gene>
    <name evidence="1" type="ORF">H5410_027421</name>
</gene>
<keyword evidence="2" id="KW-1185">Reference proteome</keyword>
<accession>A0A9J5YZ55</accession>
<sequence>MFLPIIFPLFSNRLSIKFTQDQNSLSKACNGDEYKVLLSHLFIHLHGLLGTRFPLYFNPPSFIIELKGFPLVQYHGLGGTFSCTS</sequence>
<dbReference type="Proteomes" id="UP000824120">
    <property type="component" value="Chromosome 5"/>
</dbReference>
<organism evidence="1 2">
    <name type="scientific">Solanum commersonii</name>
    <name type="common">Commerson's wild potato</name>
    <name type="synonym">Commerson's nightshade</name>
    <dbReference type="NCBI Taxonomy" id="4109"/>
    <lineage>
        <taxon>Eukaryota</taxon>
        <taxon>Viridiplantae</taxon>
        <taxon>Streptophyta</taxon>
        <taxon>Embryophyta</taxon>
        <taxon>Tracheophyta</taxon>
        <taxon>Spermatophyta</taxon>
        <taxon>Magnoliopsida</taxon>
        <taxon>eudicotyledons</taxon>
        <taxon>Gunneridae</taxon>
        <taxon>Pentapetalae</taxon>
        <taxon>asterids</taxon>
        <taxon>lamiids</taxon>
        <taxon>Solanales</taxon>
        <taxon>Solanaceae</taxon>
        <taxon>Solanoideae</taxon>
        <taxon>Solaneae</taxon>
        <taxon>Solanum</taxon>
    </lineage>
</organism>
<proteinExistence type="predicted"/>